<evidence type="ECO:0000259" key="6">
    <source>
        <dbReference type="Pfam" id="PF01794"/>
    </source>
</evidence>
<feature type="transmembrane region" description="Helical" evidence="5">
    <location>
        <begin position="113"/>
        <end position="129"/>
    </location>
</feature>
<comment type="caution">
    <text evidence="7">The sequence shown here is derived from an EMBL/GenBank/DDBJ whole genome shotgun (WGS) entry which is preliminary data.</text>
</comment>
<evidence type="ECO:0000313" key="7">
    <source>
        <dbReference type="EMBL" id="PZD72841.1"/>
    </source>
</evidence>
<accession>A0A2W1JVS2</accession>
<evidence type="ECO:0000313" key="8">
    <source>
        <dbReference type="Proteomes" id="UP000248857"/>
    </source>
</evidence>
<keyword evidence="3 5" id="KW-1133">Transmembrane helix</keyword>
<dbReference type="OrthoDB" id="9788328at2"/>
<keyword evidence="4 5" id="KW-0472">Membrane</keyword>
<dbReference type="GO" id="GO:0016020">
    <property type="term" value="C:membrane"/>
    <property type="evidence" value="ECO:0007669"/>
    <property type="project" value="UniProtKB-SubCell"/>
</dbReference>
<organism evidence="7 8">
    <name type="scientific">Acaryochloris thomasi RCC1774</name>
    <dbReference type="NCBI Taxonomy" id="1764569"/>
    <lineage>
        <taxon>Bacteria</taxon>
        <taxon>Bacillati</taxon>
        <taxon>Cyanobacteriota</taxon>
        <taxon>Cyanophyceae</taxon>
        <taxon>Acaryochloridales</taxon>
        <taxon>Acaryochloridaceae</taxon>
        <taxon>Acaryochloris</taxon>
        <taxon>Acaryochloris thomasi</taxon>
    </lineage>
</organism>
<dbReference type="EMBL" id="PQWO01000008">
    <property type="protein sequence ID" value="PZD72841.1"/>
    <property type="molecule type" value="Genomic_DNA"/>
</dbReference>
<feature type="transmembrane region" description="Helical" evidence="5">
    <location>
        <begin position="49"/>
        <end position="67"/>
    </location>
</feature>
<evidence type="ECO:0000256" key="5">
    <source>
        <dbReference type="SAM" id="Phobius"/>
    </source>
</evidence>
<gene>
    <name evidence="7" type="primary">yedZ_2</name>
    <name evidence="7" type="ORF">C1752_03284</name>
</gene>
<name>A0A2W1JVS2_9CYAN</name>
<keyword evidence="2 5" id="KW-0812">Transmembrane</keyword>
<dbReference type="Pfam" id="PF01794">
    <property type="entry name" value="Ferric_reduct"/>
    <property type="match status" value="1"/>
</dbReference>
<dbReference type="Proteomes" id="UP000248857">
    <property type="component" value="Unassembled WGS sequence"/>
</dbReference>
<protein>
    <submittedName>
        <fullName evidence="7">Sulfoxide reductase heme-binding subunit YedZ</fullName>
    </submittedName>
</protein>
<comment type="subcellular location">
    <subcellularLocation>
        <location evidence="1">Membrane</location>
        <topology evidence="1">Multi-pass membrane protein</topology>
    </subcellularLocation>
</comment>
<feature type="transmembrane region" description="Helical" evidence="5">
    <location>
        <begin position="6"/>
        <end position="29"/>
    </location>
</feature>
<evidence type="ECO:0000256" key="1">
    <source>
        <dbReference type="ARBA" id="ARBA00004141"/>
    </source>
</evidence>
<dbReference type="InterPro" id="IPR013130">
    <property type="entry name" value="Fe3_Rdtase_TM_dom"/>
</dbReference>
<feature type="transmembrane region" description="Helical" evidence="5">
    <location>
        <begin position="141"/>
        <end position="160"/>
    </location>
</feature>
<reference evidence="7 8" key="1">
    <citation type="journal article" date="2018" name="Sci. Rep.">
        <title>A novel species of the marine cyanobacterium Acaryochloris with a unique pigment content and lifestyle.</title>
        <authorList>
            <person name="Partensky F."/>
            <person name="Six C."/>
            <person name="Ratin M."/>
            <person name="Garczarek L."/>
            <person name="Vaulot D."/>
            <person name="Probert I."/>
            <person name="Calteau A."/>
            <person name="Gourvil P."/>
            <person name="Marie D."/>
            <person name="Grebert T."/>
            <person name="Bouchier C."/>
            <person name="Le Panse S."/>
            <person name="Gachenot M."/>
            <person name="Rodriguez F."/>
            <person name="Garrido J.L."/>
        </authorList>
    </citation>
    <scope>NUCLEOTIDE SEQUENCE [LARGE SCALE GENOMIC DNA]</scope>
    <source>
        <strain evidence="7 8">RCC1774</strain>
    </source>
</reference>
<proteinExistence type="predicted"/>
<keyword evidence="8" id="KW-1185">Reference proteome</keyword>
<dbReference type="RefSeq" id="WP_110986728.1">
    <property type="nucleotide sequence ID" value="NZ_CAWNWM010000008.1"/>
</dbReference>
<feature type="transmembrane region" description="Helical" evidence="5">
    <location>
        <begin position="82"/>
        <end position="101"/>
    </location>
</feature>
<feature type="domain" description="Ferric oxidoreductase" evidence="6">
    <location>
        <begin position="9"/>
        <end position="124"/>
    </location>
</feature>
<evidence type="ECO:0000256" key="2">
    <source>
        <dbReference type="ARBA" id="ARBA00022692"/>
    </source>
</evidence>
<dbReference type="AlphaFoldDB" id="A0A2W1JVS2"/>
<evidence type="ECO:0000256" key="4">
    <source>
        <dbReference type="ARBA" id="ARBA00023136"/>
    </source>
</evidence>
<sequence length="177" mass="20541">MIIPHVNLLGFLALCCYFLTLFPTLVKIIIPRFKREKLVLLLQRYRRQVGILVFLLSVGHGLSWLIMNHKDIFEPNFLWNCWHGILLLVIFGLLAATSNNWSIKIMKKNWKRLHALTYVAMFVMGLHVWDKMSIRWSVLTPFSFCLVLASIGLFGIRVWIQRTTKKLNVDPASSSSV</sequence>
<evidence type="ECO:0000256" key="3">
    <source>
        <dbReference type="ARBA" id="ARBA00022989"/>
    </source>
</evidence>